<dbReference type="PANTHER" id="PTHR43649:SF27">
    <property type="entry name" value="EXTRACELLULAR SOLUTE-BINDING PROTEIN FAMILY 1"/>
    <property type="match status" value="1"/>
</dbReference>
<sequence>MLSHHHLMQKLKRTIICLCVLIICISSFQSSLLGLEVTVNADENEPNWDEIVAGARDDMYANYLVEHQDKTRPADEIIVQAIDYQEADGMDVERFDPFSGAVNPSIKTDEIGSVHWEVEVDQPGLYNIEIKYYPIEGKSSSIERELYINGQLPFQGAATLTFPRIWENERDEIERDNRDNELRPRQVENPHWQTVNLHDSDGYYTEPYLFYFELGLNTITLQSSREPMLIEYIKLHQAEEPLSYQEQLASYQALAVEETAGFLLKIQGEDANLKSAPTLYPINDRTSPATEPYHISKIRMNTIGGYNWRWPGQWLSWQVDVPEAGIYQLGVKYKQNTLRGVFSTRKLFINGKLPFKEVENIPFYYHNSWNLNVLGEEEPYLFYLEEGLNEIKLEVTLGEIAPLLRTVEASVLELNAIYRNILMITGVAPDPYRDYQLVKNIPEMEEVFKRQSEILYGVADQLAEVTGETSDVTAILNTMAYQLEDFVKRPETIQRRLDSFRINVGGLGTWILTVREQPLEIDYLIVASPDQTMPKADVGFIRKAAHEMGSFFYSFIEDYNTIGNVAEEDDEVDNITVWIGTGRDQAQVLKAMIDDTFTPETGINVNLKLVQMHVLLPATLAGQGPDVAMQIGNEIPVNYAMRNAVVDLTQFDDYQSVEQRFRESAVLPYRFDGGVYALPEQQIFSMLFYRRDILEELNLEVPNTWEDIIELIPELQKNHMDLALPLVQDPQFPGEVQNLIPNQTFAMMLYQQDGEFYRDNDTESALDERIALETFREWTSLYTNYKLPLKFDFPNRFRTGEMPIGIADYTFYNHLSVSAPEIRGLWEFVPIPGIEQVDGTIRRDVSSTGSSAIIMEQAENQQDAWEFLKWWTDKDVQVRFGREMEGLMGAAARYPTANVEALQELPWPVKDYQRLEEQWQWVHGVPEVPGGYFTGRHLDNAFREVVNNGTNPRESLTDYIIYINDEIRVKRTEFELPLE</sequence>
<dbReference type="InterPro" id="IPR050490">
    <property type="entry name" value="Bact_solute-bd_prot1"/>
</dbReference>
<dbReference type="SUPFAM" id="SSF53850">
    <property type="entry name" value="Periplasmic binding protein-like II"/>
    <property type="match status" value="1"/>
</dbReference>
<organism evidence="1 2">
    <name type="scientific">Amphibacillus marinus</name>
    <dbReference type="NCBI Taxonomy" id="872970"/>
    <lineage>
        <taxon>Bacteria</taxon>
        <taxon>Bacillati</taxon>
        <taxon>Bacillota</taxon>
        <taxon>Bacilli</taxon>
        <taxon>Bacillales</taxon>
        <taxon>Bacillaceae</taxon>
        <taxon>Amphibacillus</taxon>
    </lineage>
</organism>
<name>A0A1H8MLH7_9BACI</name>
<dbReference type="STRING" id="872970.SAMN04488134_104200"/>
<dbReference type="Gene3D" id="2.60.120.260">
    <property type="entry name" value="Galactose-binding domain-like"/>
    <property type="match status" value="2"/>
</dbReference>
<protein>
    <submittedName>
        <fullName evidence="1">ABC-type glycerol-3-phosphate transport system, substrate-binding protein</fullName>
    </submittedName>
</protein>
<dbReference type="AlphaFoldDB" id="A0A1H8MLH7"/>
<dbReference type="RefSeq" id="WP_245751608.1">
    <property type="nucleotide sequence ID" value="NZ_FODJ01000004.1"/>
</dbReference>
<accession>A0A1H8MLH7</accession>
<gene>
    <name evidence="1" type="ORF">SAMN04488134_104200</name>
</gene>
<dbReference type="InterPro" id="IPR006059">
    <property type="entry name" value="SBP"/>
</dbReference>
<dbReference type="Gene3D" id="3.40.190.10">
    <property type="entry name" value="Periplasmic binding protein-like II"/>
    <property type="match status" value="1"/>
</dbReference>
<proteinExistence type="predicted"/>
<keyword evidence="2" id="KW-1185">Reference proteome</keyword>
<reference evidence="1 2" key="1">
    <citation type="submission" date="2016-10" db="EMBL/GenBank/DDBJ databases">
        <authorList>
            <person name="de Groot N.N."/>
        </authorList>
    </citation>
    <scope>NUCLEOTIDE SEQUENCE [LARGE SCALE GENOMIC DNA]</scope>
    <source>
        <strain evidence="1 2">CGMCC 1.10434</strain>
    </source>
</reference>
<dbReference type="EMBL" id="FODJ01000004">
    <property type="protein sequence ID" value="SEO18149.1"/>
    <property type="molecule type" value="Genomic_DNA"/>
</dbReference>
<dbReference type="Pfam" id="PF01547">
    <property type="entry name" value="SBP_bac_1"/>
    <property type="match status" value="1"/>
</dbReference>
<evidence type="ECO:0000313" key="2">
    <source>
        <dbReference type="Proteomes" id="UP000199300"/>
    </source>
</evidence>
<evidence type="ECO:0000313" key="1">
    <source>
        <dbReference type="EMBL" id="SEO18149.1"/>
    </source>
</evidence>
<dbReference type="Proteomes" id="UP000199300">
    <property type="component" value="Unassembled WGS sequence"/>
</dbReference>
<dbReference type="CDD" id="cd14489">
    <property type="entry name" value="CBM_SBP_bac_1_like"/>
    <property type="match status" value="1"/>
</dbReference>
<dbReference type="PANTHER" id="PTHR43649">
    <property type="entry name" value="ARABINOSE-BINDING PROTEIN-RELATED"/>
    <property type="match status" value="1"/>
</dbReference>